<dbReference type="PROSITE" id="PS51257">
    <property type="entry name" value="PROKAR_LIPOPROTEIN"/>
    <property type="match status" value="1"/>
</dbReference>
<evidence type="ECO:0008006" key="2">
    <source>
        <dbReference type="Google" id="ProtNLM"/>
    </source>
</evidence>
<organism evidence="1">
    <name type="scientific">marine sediment metagenome</name>
    <dbReference type="NCBI Taxonomy" id="412755"/>
    <lineage>
        <taxon>unclassified sequences</taxon>
        <taxon>metagenomes</taxon>
        <taxon>ecological metagenomes</taxon>
    </lineage>
</organism>
<gene>
    <name evidence="1" type="ORF">LCGC14_0759730</name>
</gene>
<comment type="caution">
    <text evidence="1">The sequence shown here is derived from an EMBL/GenBank/DDBJ whole genome shotgun (WGS) entry which is preliminary data.</text>
</comment>
<dbReference type="EMBL" id="LAZR01001869">
    <property type="protein sequence ID" value="KKN37798.1"/>
    <property type="molecule type" value="Genomic_DNA"/>
</dbReference>
<accession>A0A0F9T8L6</accession>
<evidence type="ECO:0000313" key="1">
    <source>
        <dbReference type="EMBL" id="KKN37798.1"/>
    </source>
</evidence>
<name>A0A0F9T8L6_9ZZZZ</name>
<reference evidence="1" key="1">
    <citation type="journal article" date="2015" name="Nature">
        <title>Complex archaea that bridge the gap between prokaryotes and eukaryotes.</title>
        <authorList>
            <person name="Spang A."/>
            <person name="Saw J.H."/>
            <person name="Jorgensen S.L."/>
            <person name="Zaremba-Niedzwiedzka K."/>
            <person name="Martijn J."/>
            <person name="Lind A.E."/>
            <person name="van Eijk R."/>
            <person name="Schleper C."/>
            <person name="Guy L."/>
            <person name="Ettema T.J."/>
        </authorList>
    </citation>
    <scope>NUCLEOTIDE SEQUENCE</scope>
</reference>
<dbReference type="AlphaFoldDB" id="A0A0F9T8L6"/>
<sequence length="101" mass="11096">MKRYQPYHLTLLPLLIIALLLAACVPIQPPPQMLQETHRAGAMRGCVRAIVTLHGTPPTYSQAIGLLRFCQKIAADLQPLPSSPTPLPLPETLRSVCKYSV</sequence>
<proteinExistence type="predicted"/>
<protein>
    <recommendedName>
        <fullName evidence="2">Lipoprotein</fullName>
    </recommendedName>
</protein>